<name>A0A670ZD95_PSETE</name>
<dbReference type="CDD" id="cd11304">
    <property type="entry name" value="Cadherin_repeat"/>
    <property type="match status" value="1"/>
</dbReference>
<dbReference type="Proteomes" id="UP000472273">
    <property type="component" value="Unplaced"/>
</dbReference>
<keyword evidence="3" id="KW-1133">Transmembrane helix</keyword>
<evidence type="ECO:0000313" key="4">
    <source>
        <dbReference type="Ensembl" id="ENSPTXP00000019833.1"/>
    </source>
</evidence>
<dbReference type="OMA" id="YTTEEYW"/>
<keyword evidence="5" id="KW-1185">Reference proteome</keyword>
<accession>A0A670ZD95</accession>
<dbReference type="GO" id="GO:0016020">
    <property type="term" value="C:membrane"/>
    <property type="evidence" value="ECO:0007669"/>
    <property type="project" value="UniProtKB-SubCell"/>
</dbReference>
<evidence type="ECO:0000256" key="1">
    <source>
        <dbReference type="ARBA" id="ARBA00004370"/>
    </source>
</evidence>
<proteinExistence type="predicted"/>
<evidence type="ECO:0000256" key="3">
    <source>
        <dbReference type="SAM" id="Phobius"/>
    </source>
</evidence>
<dbReference type="GO" id="GO:0005509">
    <property type="term" value="F:calcium ion binding"/>
    <property type="evidence" value="ECO:0007669"/>
    <property type="project" value="InterPro"/>
</dbReference>
<evidence type="ECO:0000313" key="5">
    <source>
        <dbReference type="Proteomes" id="UP000472273"/>
    </source>
</evidence>
<keyword evidence="3" id="KW-0812">Transmembrane</keyword>
<sequence>VTGQLHVLLPLDYEERKVYYLDVILKDLENEAAPNTQKTTTCNVTIFVTVTYWAPDPWFVVVLTLTGILFFSALGLLGPLEPGEAVFALLEAQEKTPEPGESENGPSAVV</sequence>
<dbReference type="GeneTree" id="ENSGT00960000189485"/>
<dbReference type="Gene3D" id="2.60.40.60">
    <property type="entry name" value="Cadherins"/>
    <property type="match status" value="1"/>
</dbReference>
<reference evidence="4" key="1">
    <citation type="submission" date="2025-08" db="UniProtKB">
        <authorList>
            <consortium name="Ensembl"/>
        </authorList>
    </citation>
    <scope>IDENTIFICATION</scope>
</reference>
<dbReference type="Ensembl" id="ENSPTXT00000020436.1">
    <property type="protein sequence ID" value="ENSPTXP00000019833.1"/>
    <property type="gene ID" value="ENSPTXG00000013719.1"/>
</dbReference>
<dbReference type="AlphaFoldDB" id="A0A670ZD95"/>
<comment type="subcellular location">
    <subcellularLocation>
        <location evidence="1">Membrane</location>
    </subcellularLocation>
</comment>
<keyword evidence="2 3" id="KW-0472">Membrane</keyword>
<protein>
    <submittedName>
        <fullName evidence="4">Uncharacterized protein</fullName>
    </submittedName>
</protein>
<organism evidence="4 5">
    <name type="scientific">Pseudonaja textilis</name>
    <name type="common">Eastern brown snake</name>
    <dbReference type="NCBI Taxonomy" id="8673"/>
    <lineage>
        <taxon>Eukaryota</taxon>
        <taxon>Metazoa</taxon>
        <taxon>Chordata</taxon>
        <taxon>Craniata</taxon>
        <taxon>Vertebrata</taxon>
        <taxon>Euteleostomi</taxon>
        <taxon>Lepidosauria</taxon>
        <taxon>Squamata</taxon>
        <taxon>Bifurcata</taxon>
        <taxon>Unidentata</taxon>
        <taxon>Episquamata</taxon>
        <taxon>Toxicofera</taxon>
        <taxon>Serpentes</taxon>
        <taxon>Colubroidea</taxon>
        <taxon>Elapidae</taxon>
        <taxon>Hydrophiinae</taxon>
        <taxon>Pseudonaja</taxon>
    </lineage>
</organism>
<evidence type="ECO:0000256" key="2">
    <source>
        <dbReference type="ARBA" id="ARBA00023136"/>
    </source>
</evidence>
<reference evidence="4" key="2">
    <citation type="submission" date="2025-09" db="UniProtKB">
        <authorList>
            <consortium name="Ensembl"/>
        </authorList>
    </citation>
    <scope>IDENTIFICATION</scope>
</reference>
<dbReference type="SUPFAM" id="SSF49313">
    <property type="entry name" value="Cadherin-like"/>
    <property type="match status" value="1"/>
</dbReference>
<dbReference type="InterPro" id="IPR015919">
    <property type="entry name" value="Cadherin-like_sf"/>
</dbReference>
<feature type="transmembrane region" description="Helical" evidence="3">
    <location>
        <begin position="58"/>
        <end position="77"/>
    </location>
</feature>